<evidence type="ECO:0000256" key="5">
    <source>
        <dbReference type="ARBA" id="ARBA00022898"/>
    </source>
</evidence>
<dbReference type="InterPro" id="IPR000192">
    <property type="entry name" value="Aminotrans_V_dom"/>
</dbReference>
<dbReference type="GO" id="GO:0030170">
    <property type="term" value="F:pyridoxal phosphate binding"/>
    <property type="evidence" value="ECO:0007669"/>
    <property type="project" value="InterPro"/>
</dbReference>
<dbReference type="Gene3D" id="3.40.640.10">
    <property type="entry name" value="Type I PLP-dependent aspartate aminotransferase-like (Major domain)"/>
    <property type="match status" value="1"/>
</dbReference>
<accession>A0A5A5U2Y8</accession>
<keyword evidence="5" id="KW-0663">Pyridoxal phosphate</keyword>
<comment type="catalytic activity">
    <reaction evidence="6">
        <text>(sulfur carrier)-H + L-cysteine = (sulfur carrier)-SH + L-alanine</text>
        <dbReference type="Rhea" id="RHEA:43892"/>
        <dbReference type="Rhea" id="RHEA-COMP:14737"/>
        <dbReference type="Rhea" id="RHEA-COMP:14739"/>
        <dbReference type="ChEBI" id="CHEBI:29917"/>
        <dbReference type="ChEBI" id="CHEBI:35235"/>
        <dbReference type="ChEBI" id="CHEBI:57972"/>
        <dbReference type="ChEBI" id="CHEBI:64428"/>
        <dbReference type="EC" id="2.8.1.7"/>
    </reaction>
</comment>
<dbReference type="EMBL" id="BJJW01000008">
    <property type="protein sequence ID" value="GDZ84094.1"/>
    <property type="molecule type" value="Genomic_DNA"/>
</dbReference>
<comment type="similarity">
    <text evidence="2">Belongs to the class-V pyridoxal-phosphate-dependent aminotransferase family. Csd subfamily.</text>
</comment>
<feature type="domain" description="Aminotransferase class V" evidence="7">
    <location>
        <begin position="21"/>
        <end position="389"/>
    </location>
</feature>
<dbReference type="EC" id="2.8.1.7" evidence="3"/>
<evidence type="ECO:0000256" key="3">
    <source>
        <dbReference type="ARBA" id="ARBA00012239"/>
    </source>
</evidence>
<dbReference type="Gene3D" id="3.90.1150.10">
    <property type="entry name" value="Aspartate Aminotransferase, domain 1"/>
    <property type="match status" value="1"/>
</dbReference>
<proteinExistence type="inferred from homology"/>
<name>A0A5A5U2Y8_LEUCI</name>
<evidence type="ECO:0000256" key="2">
    <source>
        <dbReference type="ARBA" id="ARBA00010447"/>
    </source>
</evidence>
<dbReference type="Pfam" id="PF00266">
    <property type="entry name" value="Aminotran_5"/>
    <property type="match status" value="1"/>
</dbReference>
<evidence type="ECO:0000256" key="6">
    <source>
        <dbReference type="ARBA" id="ARBA00050776"/>
    </source>
</evidence>
<gene>
    <name evidence="8" type="primary">sufS</name>
    <name evidence="8" type="ORF">LCIT_13360</name>
</gene>
<comment type="caution">
    <text evidence="8">The sequence shown here is derived from an EMBL/GenBank/DDBJ whole genome shotgun (WGS) entry which is preliminary data.</text>
</comment>
<evidence type="ECO:0000256" key="4">
    <source>
        <dbReference type="ARBA" id="ARBA00022679"/>
    </source>
</evidence>
<evidence type="ECO:0000259" key="7">
    <source>
        <dbReference type="Pfam" id="PF00266"/>
    </source>
</evidence>
<dbReference type="AlphaFoldDB" id="A0A5A5U2Y8"/>
<dbReference type="NCBIfam" id="TIGR01979">
    <property type="entry name" value="sufS"/>
    <property type="match status" value="1"/>
</dbReference>
<dbReference type="PIRSF" id="PIRSF005572">
    <property type="entry name" value="NifS"/>
    <property type="match status" value="1"/>
</dbReference>
<reference evidence="8 9" key="1">
    <citation type="submission" date="2019-04" db="EMBL/GenBank/DDBJ databases">
        <title>A pseudo-fructophilic Leuconostoc citreum strain F192-5 isolated from peel of satsuma mandarin: the first report for isolation and characterization of strain-dependent fructophilic-like characteristics.</title>
        <authorList>
            <person name="Maeno S."/>
            <person name="Tanizawa Y."/>
            <person name="Kajikawa A."/>
            <person name="Kanesaki Y."/>
            <person name="Kubota E."/>
            <person name="Arita M."/>
            <person name="Leon D."/>
            <person name="Endo A."/>
        </authorList>
    </citation>
    <scope>NUCLEOTIDE SEQUENCE [LARGE SCALE GENOMIC DNA]</scope>
    <source>
        <strain evidence="8 9">F192-5</strain>
    </source>
</reference>
<sequence>MKIKPSDFPILAQQVNQHRLVYLDSAATSQKPASVLAALNQYYTHDNANVHRGIYDLSQRATTAYELARDKVQHFIHAKRREEILFTRGTTEAINWVAQTYGMTHINPGDEIVISYMEHHANIVPWQQLAKQRGAILKYIRLAANGTLDMHDADKQITARTKIVSITQASNVLGVVNPIKQIAALAHAQHAVLLVDGAQSVPHMPIDVQQLDADFFVFSGHKMMGPTGIGVLYGKRDLLAHIPPAQFGGEMVTTVSQNDAHFQPLPWRFEAGTPNIAGAIGLGAAIDYLLTLDMVEVAKYEQQLIQYALESLHKIDAITVYGADDVHQTGIITFNMAGVHAHDLATALDQLGIAVRAGHHCAQPLMRYLGVAATVRMSFYVYNTLDDIDDTVAAIKEIKDYFKK</sequence>
<evidence type="ECO:0000313" key="8">
    <source>
        <dbReference type="EMBL" id="GDZ84094.1"/>
    </source>
</evidence>
<dbReference type="GO" id="GO:0006534">
    <property type="term" value="P:cysteine metabolic process"/>
    <property type="evidence" value="ECO:0007669"/>
    <property type="project" value="InterPro"/>
</dbReference>
<keyword evidence="4" id="KW-0808">Transferase</keyword>
<dbReference type="PANTHER" id="PTHR43586">
    <property type="entry name" value="CYSTEINE DESULFURASE"/>
    <property type="match status" value="1"/>
</dbReference>
<dbReference type="InterPro" id="IPR015424">
    <property type="entry name" value="PyrdxlP-dep_Trfase"/>
</dbReference>
<dbReference type="InterPro" id="IPR015422">
    <property type="entry name" value="PyrdxlP-dep_Trfase_small"/>
</dbReference>
<dbReference type="PANTHER" id="PTHR43586:SF8">
    <property type="entry name" value="CYSTEINE DESULFURASE 1, CHLOROPLASTIC"/>
    <property type="match status" value="1"/>
</dbReference>
<protein>
    <recommendedName>
        <fullName evidence="3">cysteine desulfurase</fullName>
        <ecNumber evidence="3">2.8.1.7</ecNumber>
    </recommendedName>
</protein>
<evidence type="ECO:0000313" key="9">
    <source>
        <dbReference type="Proteomes" id="UP000323274"/>
    </source>
</evidence>
<evidence type="ECO:0000256" key="1">
    <source>
        <dbReference type="ARBA" id="ARBA00001933"/>
    </source>
</evidence>
<dbReference type="InterPro" id="IPR010970">
    <property type="entry name" value="Cys_dSase_SufS"/>
</dbReference>
<dbReference type="CDD" id="cd06453">
    <property type="entry name" value="SufS_like"/>
    <property type="match status" value="1"/>
</dbReference>
<dbReference type="SUPFAM" id="SSF53383">
    <property type="entry name" value="PLP-dependent transferases"/>
    <property type="match status" value="1"/>
</dbReference>
<dbReference type="RefSeq" id="WP_149334502.1">
    <property type="nucleotide sequence ID" value="NZ_BJJW01000008.1"/>
</dbReference>
<dbReference type="GO" id="GO:0031071">
    <property type="term" value="F:cysteine desulfurase activity"/>
    <property type="evidence" value="ECO:0007669"/>
    <property type="project" value="UniProtKB-EC"/>
</dbReference>
<dbReference type="InterPro" id="IPR015421">
    <property type="entry name" value="PyrdxlP-dep_Trfase_major"/>
</dbReference>
<dbReference type="InterPro" id="IPR016454">
    <property type="entry name" value="Cysteine_dSase"/>
</dbReference>
<comment type="cofactor">
    <cofactor evidence="1">
        <name>pyridoxal 5'-phosphate</name>
        <dbReference type="ChEBI" id="CHEBI:597326"/>
    </cofactor>
</comment>
<dbReference type="Proteomes" id="UP000323274">
    <property type="component" value="Unassembled WGS sequence"/>
</dbReference>
<organism evidence="8 9">
    <name type="scientific">Leuconostoc citreum</name>
    <dbReference type="NCBI Taxonomy" id="33964"/>
    <lineage>
        <taxon>Bacteria</taxon>
        <taxon>Bacillati</taxon>
        <taxon>Bacillota</taxon>
        <taxon>Bacilli</taxon>
        <taxon>Lactobacillales</taxon>
        <taxon>Lactobacillaceae</taxon>
        <taxon>Leuconostoc</taxon>
    </lineage>
</organism>